<proteinExistence type="predicted"/>
<feature type="repeat" description="ANK" evidence="3">
    <location>
        <begin position="643"/>
        <end position="675"/>
    </location>
</feature>
<comment type="caution">
    <text evidence="6">The sequence shown here is derived from an EMBL/GenBank/DDBJ whole genome shotgun (WGS) entry which is preliminary data.</text>
</comment>
<feature type="repeat" description="ANK" evidence="3">
    <location>
        <begin position="569"/>
        <end position="601"/>
    </location>
</feature>
<keyword evidence="2 3" id="KW-0040">ANK repeat</keyword>
<dbReference type="InterPro" id="IPR056884">
    <property type="entry name" value="NPHP3-like_N"/>
</dbReference>
<evidence type="ECO:0000259" key="4">
    <source>
        <dbReference type="Pfam" id="PF22939"/>
    </source>
</evidence>
<accession>A0AA39QS37</accession>
<protein>
    <submittedName>
        <fullName evidence="6">Uncharacterized protein</fullName>
    </submittedName>
</protein>
<evidence type="ECO:0000259" key="5">
    <source>
        <dbReference type="Pfam" id="PF24883"/>
    </source>
</evidence>
<dbReference type="PROSITE" id="PS50297">
    <property type="entry name" value="ANK_REP_REGION"/>
    <property type="match status" value="7"/>
</dbReference>
<dbReference type="EMBL" id="JAFEKC020000026">
    <property type="protein sequence ID" value="KAK0506886.1"/>
    <property type="molecule type" value="Genomic_DNA"/>
</dbReference>
<dbReference type="Gene3D" id="3.40.50.300">
    <property type="entry name" value="P-loop containing nucleotide triphosphate hydrolases"/>
    <property type="match status" value="1"/>
</dbReference>
<evidence type="ECO:0000256" key="3">
    <source>
        <dbReference type="PROSITE-ProRule" id="PRU00023"/>
    </source>
</evidence>
<evidence type="ECO:0000313" key="7">
    <source>
        <dbReference type="Proteomes" id="UP001166286"/>
    </source>
</evidence>
<dbReference type="Pfam" id="PF22939">
    <property type="entry name" value="WHD_GPIID"/>
    <property type="match status" value="1"/>
</dbReference>
<evidence type="ECO:0000313" key="6">
    <source>
        <dbReference type="EMBL" id="KAK0506886.1"/>
    </source>
</evidence>
<dbReference type="Pfam" id="PF00023">
    <property type="entry name" value="Ank"/>
    <property type="match status" value="2"/>
</dbReference>
<feature type="domain" description="Nephrocystin 3-like N-terminal" evidence="5">
    <location>
        <begin position="14"/>
        <end position="187"/>
    </location>
</feature>
<dbReference type="Pfam" id="PF12796">
    <property type="entry name" value="Ank_2"/>
    <property type="match status" value="2"/>
</dbReference>
<dbReference type="PANTHER" id="PTHR24198:SF165">
    <property type="entry name" value="ANKYRIN REPEAT-CONTAINING PROTEIN-RELATED"/>
    <property type="match status" value="1"/>
</dbReference>
<dbReference type="PRINTS" id="PR01415">
    <property type="entry name" value="ANKYRIN"/>
</dbReference>
<feature type="repeat" description="ANK" evidence="3">
    <location>
        <begin position="709"/>
        <end position="741"/>
    </location>
</feature>
<dbReference type="SMART" id="SM00248">
    <property type="entry name" value="ANK"/>
    <property type="match status" value="9"/>
</dbReference>
<dbReference type="PANTHER" id="PTHR24198">
    <property type="entry name" value="ANKYRIN REPEAT AND PROTEIN KINASE DOMAIN-CONTAINING PROTEIN"/>
    <property type="match status" value="1"/>
</dbReference>
<dbReference type="Gene3D" id="1.25.40.20">
    <property type="entry name" value="Ankyrin repeat-containing domain"/>
    <property type="match status" value="4"/>
</dbReference>
<feature type="repeat" description="ANK" evidence="3">
    <location>
        <begin position="742"/>
        <end position="774"/>
    </location>
</feature>
<sequence>MDRRKNDISDEAPDTCRWLLDHEQYKTWLARSQALLWIEGKPGAGKSTLLAYAVRQPPQSNDIVASFFFSARGAPIQQTSLGMFRSLLHQLLEKSPEMLSKFSLMYQKKRDTKLGSGQILEWHERELRDFLDSYTTILPEAHPIRIYVDALDESGQDVAIELVNYFQKLTSRPSSTKAGISVCFSCRHYPVLAPFHELNICVEDENHEDIGTHVRTSLRGKFPDKEDALDLERNIVEKASGVFQWVILVIRIILKLNDDGANLRKIHQKIEELPDKLEDLYKDVLSKIEDRARAVQLMQWVCFAQRPLLLKELRFAMVIDATTSYTSLKQCQSSADFSDTDEQMKRTVTSLSGGLAETRDYQDSQTVQFIHQSVKDYLVRSGLPNLDSSLSDNVIGRSHFRLSRSCVKFLTLEEVLRLRTENLWYDYRSHRVKASKKELKNLFPLLNYPATNWIAHAEAVEAQRMPQDDLLELFRWPSDDIIKYCTRYCNLIKPHTNLVEAEITFLHVASSHGLLSVIAAMIKSGEAFDVNSKDGKGRTPLSWAAECGKEAVVQLLINQGAEIDSKDNEGQTPLSWAAKCGKEAVVQLLIELRAEVESKDNKGRTPLSWAADYGQAWAADYEKQAVVRLLIKRGAEVDSKDKRGQTPLSHAAHFGTEAVVQLLIELRAEVDSKDNRGRTPLSWAASWEHEAIVRLLIKQGAEVDSKDNMGRTPLSWAADNGETATVQFLIEQGAEVESKDKRGQTPLSWAVEHGQISTVELLIEHGAEVDSKDNTGRTPLSWVAETGHENMVQFLIERDDVDINSRDRSGRTPLAVARNGFMLGCGPVAEMLARAITASSTKSPPFHNTS</sequence>
<dbReference type="PROSITE" id="PS50088">
    <property type="entry name" value="ANK_REPEAT"/>
    <property type="match status" value="7"/>
</dbReference>
<dbReference type="SUPFAM" id="SSF48403">
    <property type="entry name" value="Ankyrin repeat"/>
    <property type="match status" value="1"/>
</dbReference>
<feature type="repeat" description="ANK" evidence="3">
    <location>
        <begin position="536"/>
        <end position="568"/>
    </location>
</feature>
<dbReference type="InterPro" id="IPR054471">
    <property type="entry name" value="GPIID_WHD"/>
</dbReference>
<feature type="repeat" description="ANK" evidence="3">
    <location>
        <begin position="602"/>
        <end position="642"/>
    </location>
</feature>
<dbReference type="AlphaFoldDB" id="A0AA39QS37"/>
<keyword evidence="7" id="KW-1185">Reference proteome</keyword>
<dbReference type="Proteomes" id="UP001166286">
    <property type="component" value="Unassembled WGS sequence"/>
</dbReference>
<evidence type="ECO:0000256" key="2">
    <source>
        <dbReference type="ARBA" id="ARBA00023043"/>
    </source>
</evidence>
<name>A0AA39QS37_9LECA</name>
<reference evidence="6" key="1">
    <citation type="submission" date="2023-03" db="EMBL/GenBank/DDBJ databases">
        <title>Complete genome of Cladonia borealis.</title>
        <authorList>
            <person name="Park H."/>
        </authorList>
    </citation>
    <scope>NUCLEOTIDE SEQUENCE</scope>
    <source>
        <strain evidence="6">ANT050790</strain>
    </source>
</reference>
<dbReference type="Pfam" id="PF24883">
    <property type="entry name" value="NPHP3_N"/>
    <property type="match status" value="1"/>
</dbReference>
<dbReference type="SUPFAM" id="SSF52540">
    <property type="entry name" value="P-loop containing nucleoside triphosphate hydrolases"/>
    <property type="match status" value="1"/>
</dbReference>
<organism evidence="6 7">
    <name type="scientific">Cladonia borealis</name>
    <dbReference type="NCBI Taxonomy" id="184061"/>
    <lineage>
        <taxon>Eukaryota</taxon>
        <taxon>Fungi</taxon>
        <taxon>Dikarya</taxon>
        <taxon>Ascomycota</taxon>
        <taxon>Pezizomycotina</taxon>
        <taxon>Lecanoromycetes</taxon>
        <taxon>OSLEUM clade</taxon>
        <taxon>Lecanoromycetidae</taxon>
        <taxon>Lecanorales</taxon>
        <taxon>Lecanorineae</taxon>
        <taxon>Cladoniaceae</taxon>
        <taxon>Cladonia</taxon>
    </lineage>
</organism>
<gene>
    <name evidence="6" type="ORF">JMJ35_010586</name>
</gene>
<evidence type="ECO:0000256" key="1">
    <source>
        <dbReference type="ARBA" id="ARBA00022737"/>
    </source>
</evidence>
<dbReference type="InterPro" id="IPR036770">
    <property type="entry name" value="Ankyrin_rpt-contain_sf"/>
</dbReference>
<dbReference type="InterPro" id="IPR027417">
    <property type="entry name" value="P-loop_NTPase"/>
</dbReference>
<dbReference type="InterPro" id="IPR002110">
    <property type="entry name" value="Ankyrin_rpt"/>
</dbReference>
<feature type="repeat" description="ANK" evidence="3">
    <location>
        <begin position="676"/>
        <end position="708"/>
    </location>
</feature>
<dbReference type="Pfam" id="PF13637">
    <property type="entry name" value="Ank_4"/>
    <property type="match status" value="1"/>
</dbReference>
<keyword evidence="1" id="KW-0677">Repeat</keyword>
<feature type="domain" description="GPI inositol-deacylase winged helix" evidence="4">
    <location>
        <begin position="286"/>
        <end position="383"/>
    </location>
</feature>